<gene>
    <name evidence="1" type="ORF">SAMN04490244_107195</name>
</gene>
<evidence type="ECO:0000313" key="2">
    <source>
        <dbReference type="Proteomes" id="UP000198885"/>
    </source>
</evidence>
<dbReference type="Proteomes" id="UP000198885">
    <property type="component" value="Unassembled WGS sequence"/>
</dbReference>
<evidence type="ECO:0008006" key="3">
    <source>
        <dbReference type="Google" id="ProtNLM"/>
    </source>
</evidence>
<reference evidence="1 2" key="1">
    <citation type="submission" date="2016-10" db="EMBL/GenBank/DDBJ databases">
        <authorList>
            <person name="de Groot N.N."/>
        </authorList>
    </citation>
    <scope>NUCLEOTIDE SEQUENCE [LARGE SCALE GENOMIC DNA]</scope>
    <source>
        <strain evidence="1 2">DSM 23042</strain>
    </source>
</reference>
<dbReference type="OrthoDB" id="9813285at2"/>
<name>A0A1H9VL61_9RHOB</name>
<protein>
    <recommendedName>
        <fullName evidence="3">Integrase core domain-containing protein</fullName>
    </recommendedName>
</protein>
<organism evidence="1 2">
    <name type="scientific">Tranquillimonas rosea</name>
    <dbReference type="NCBI Taxonomy" id="641238"/>
    <lineage>
        <taxon>Bacteria</taxon>
        <taxon>Pseudomonadati</taxon>
        <taxon>Pseudomonadota</taxon>
        <taxon>Alphaproteobacteria</taxon>
        <taxon>Rhodobacterales</taxon>
        <taxon>Roseobacteraceae</taxon>
        <taxon>Tranquillimonas</taxon>
    </lineage>
</organism>
<proteinExistence type="predicted"/>
<sequence length="91" mass="10388">MLLKAVEQRFGTCLAPAPIELLTDNGAYTAEETRIFAQHLCLRPWFTLGKEPAEQSDVREILNTLKRDSVPVTPLRRFRNRAPIDAQLVLR</sequence>
<evidence type="ECO:0000313" key="1">
    <source>
        <dbReference type="EMBL" id="SES22271.1"/>
    </source>
</evidence>
<accession>A0A1H9VL61</accession>
<keyword evidence="2" id="KW-1185">Reference proteome</keyword>
<dbReference type="AlphaFoldDB" id="A0A1H9VL61"/>
<dbReference type="EMBL" id="FOGU01000007">
    <property type="protein sequence ID" value="SES22271.1"/>
    <property type="molecule type" value="Genomic_DNA"/>
</dbReference>
<dbReference type="STRING" id="641238.SAMN04490244_107195"/>